<dbReference type="EMBL" id="UASS01000001">
    <property type="protein sequence ID" value="SPX59510.1"/>
    <property type="molecule type" value="Genomic_DNA"/>
</dbReference>
<gene>
    <name evidence="1" type="ORF">Lfee_0132</name>
    <name evidence="2" type="ORF">NCTC12022_00333</name>
</gene>
<evidence type="ECO:0000313" key="2">
    <source>
        <dbReference type="EMBL" id="SPX59510.1"/>
    </source>
</evidence>
<evidence type="ECO:0000313" key="1">
    <source>
        <dbReference type="EMBL" id="KTD04674.1"/>
    </source>
</evidence>
<dbReference type="RefSeq" id="WP_058443353.1">
    <property type="nucleotide sequence ID" value="NZ_CAAAHT010000031.1"/>
</dbReference>
<sequence>MGLSTNLRLGEWVKNKTRLLVPFSTNTGDQKTIEQSLLLTMVRKKHPKIMQEQITSWSLSPNPADNSEDHSNRQIYFYDGFGKEHVDTLLNFHNWLKDARDKKASGYHRDGTYRTVLHDIENNAKNSVKHGVGNCDELSGIAYLLLLECPSKYTGNQTIRIEKINITSPGDHCFVVIGRRKNSDLRDPSTWGPDAVICDPWGNVNFSVREQLNKNKSDRLAMFNYITHHLAARDSAFKISQDYAGGGHSQRWDNKGRTDLRHHQNYSKKQQNIPFFHSGGYKFSDVDPMDIAKDEGANLVI</sequence>
<dbReference type="PATRIC" id="fig|453.4.peg.148"/>
<evidence type="ECO:0000313" key="4">
    <source>
        <dbReference type="Proteomes" id="UP000251942"/>
    </source>
</evidence>
<accession>A0A0W0U9M0</accession>
<dbReference type="EMBL" id="LNYB01000006">
    <property type="protein sequence ID" value="KTD04674.1"/>
    <property type="molecule type" value="Genomic_DNA"/>
</dbReference>
<reference evidence="2 4" key="2">
    <citation type="submission" date="2018-06" db="EMBL/GenBank/DDBJ databases">
        <authorList>
            <consortium name="Pathogen Informatics"/>
            <person name="Doyle S."/>
        </authorList>
    </citation>
    <scope>NUCLEOTIDE SEQUENCE [LARGE SCALE GENOMIC DNA]</scope>
    <source>
        <strain evidence="2 4">NCTC12022</strain>
    </source>
</reference>
<dbReference type="Proteomes" id="UP000251942">
    <property type="component" value="Unassembled WGS sequence"/>
</dbReference>
<reference evidence="1 3" key="1">
    <citation type="submission" date="2015-11" db="EMBL/GenBank/DDBJ databases">
        <title>Genomic analysis of 38 Legionella species identifies large and diverse effector repertoires.</title>
        <authorList>
            <person name="Burstein D."/>
            <person name="Amaro F."/>
            <person name="Zusman T."/>
            <person name="Lifshitz Z."/>
            <person name="Cohen O."/>
            <person name="Gilbert J.A."/>
            <person name="Pupko T."/>
            <person name="Shuman H.A."/>
            <person name="Segal G."/>
        </authorList>
    </citation>
    <scope>NUCLEOTIDE SEQUENCE [LARGE SCALE GENOMIC DNA]</scope>
    <source>
        <strain evidence="1 3">WO-44C</strain>
    </source>
</reference>
<protein>
    <submittedName>
        <fullName evidence="1">Uncharacterized protein</fullName>
    </submittedName>
</protein>
<keyword evidence="3" id="KW-1185">Reference proteome</keyword>
<proteinExistence type="predicted"/>
<organism evidence="1 3">
    <name type="scientific">Legionella feeleii</name>
    <dbReference type="NCBI Taxonomy" id="453"/>
    <lineage>
        <taxon>Bacteria</taxon>
        <taxon>Pseudomonadati</taxon>
        <taxon>Pseudomonadota</taxon>
        <taxon>Gammaproteobacteria</taxon>
        <taxon>Legionellales</taxon>
        <taxon>Legionellaceae</taxon>
        <taxon>Legionella</taxon>
    </lineage>
</organism>
<name>A0A0W0U9M0_9GAMM</name>
<dbReference type="OrthoDB" id="9152014at2"/>
<evidence type="ECO:0000313" key="3">
    <source>
        <dbReference type="Proteomes" id="UP000054698"/>
    </source>
</evidence>
<dbReference type="Proteomes" id="UP000054698">
    <property type="component" value="Unassembled WGS sequence"/>
</dbReference>
<dbReference type="AlphaFoldDB" id="A0A0W0U9M0"/>